<name>A0ABR6MB85_MICEC</name>
<evidence type="ECO:0000313" key="2">
    <source>
        <dbReference type="EMBL" id="MBB5112636.1"/>
    </source>
</evidence>
<sequence>MTSSANAIASTARRSDTATSRRRSFTGRWYGRTGGGRGTRALAPGKADALTAETVLTWGIDWENFVDEYPGVEGTGEEWTRRLALALERAWA</sequence>
<evidence type="ECO:0000313" key="3">
    <source>
        <dbReference type="Proteomes" id="UP000618986"/>
    </source>
</evidence>
<proteinExistence type="predicted"/>
<dbReference type="RefSeq" id="WP_184690092.1">
    <property type="nucleotide sequence ID" value="NZ_JACHJC010000001.1"/>
</dbReference>
<dbReference type="Proteomes" id="UP000618986">
    <property type="component" value="Unassembled WGS sequence"/>
</dbReference>
<accession>A0ABR6MB85</accession>
<organism evidence="2 3">
    <name type="scientific">Micromonospora echinospora</name>
    <name type="common">Micromonospora purpurea</name>
    <dbReference type="NCBI Taxonomy" id="1877"/>
    <lineage>
        <taxon>Bacteria</taxon>
        <taxon>Bacillati</taxon>
        <taxon>Actinomycetota</taxon>
        <taxon>Actinomycetes</taxon>
        <taxon>Micromonosporales</taxon>
        <taxon>Micromonosporaceae</taxon>
        <taxon>Micromonospora</taxon>
    </lineage>
</organism>
<keyword evidence="3" id="KW-1185">Reference proteome</keyword>
<protein>
    <submittedName>
        <fullName evidence="2">Uncharacterized protein</fullName>
    </submittedName>
</protein>
<evidence type="ECO:0000256" key="1">
    <source>
        <dbReference type="SAM" id="MobiDB-lite"/>
    </source>
</evidence>
<gene>
    <name evidence="2" type="ORF">FHU28_002475</name>
</gene>
<reference evidence="2 3" key="1">
    <citation type="submission" date="2020-08" db="EMBL/GenBank/DDBJ databases">
        <title>Sequencing the genomes of 1000 actinobacteria strains.</title>
        <authorList>
            <person name="Klenk H.-P."/>
        </authorList>
    </citation>
    <scope>NUCLEOTIDE SEQUENCE [LARGE SCALE GENOMIC DNA]</scope>
    <source>
        <strain evidence="2 3">DSM 43036</strain>
    </source>
</reference>
<feature type="region of interest" description="Disordered" evidence="1">
    <location>
        <begin position="1"/>
        <end position="42"/>
    </location>
</feature>
<comment type="caution">
    <text evidence="2">The sequence shown here is derived from an EMBL/GenBank/DDBJ whole genome shotgun (WGS) entry which is preliminary data.</text>
</comment>
<dbReference type="GeneID" id="300293061"/>
<dbReference type="EMBL" id="JACHJC010000001">
    <property type="protein sequence ID" value="MBB5112636.1"/>
    <property type="molecule type" value="Genomic_DNA"/>
</dbReference>